<dbReference type="InterPro" id="IPR008978">
    <property type="entry name" value="HSP20-like_chaperone"/>
</dbReference>
<sequence>MRENECVPHPITLVAMASLHEDIHRRLRQLEYSETKRIQMYTWPSLLRYQHVCMISGPESGKTMGYLPVMLSFLLEKNERYQPLLKMGGPIFVVLCTSTKKCEEVYDLAKLILQRSKARSHIDFLITTPSVLADLLKSNAVTFKRLCHLILEDGDKMVASDPDVAKHRLCPKPVQLVICGEHWNSRLEALLKRLDKMPIVCVGNHLEAALYGKVEFSMRFVNSACKEHELKFLLKDTHKICKSVIVCKKNEVEDIQTILMLKGIDATVITEDMTKEAILYMEQVWTQCKGGQYSVLVCTDFILNTILTVTSASLLIHYSLPTSWTKFVKRFGCLLESCKSPLDTTESKITCQSVVLCDEDCEQNLPRFFRFIDATELRHQLPDKFKTFSKDLKDLDEEKKLQKNVGLCETLKLFGSCPTFACPRRHALDRSLDVSKHLPESGTVKFKILHVEDVTKYSVELIQHVGKDGKVHEVRRSRRRVAWELADALKASRKRPVNFVVGHLYAYVDELEGLYHRCDLLETEDGIVKTVKSRLYKLPEEFKDSSKPRKVYDVFLANLIPPYRDGNFSARSYRHLNNLLEKHDYKNIILTRCRASAARQRPVAEERLPGASAIRQEILLSKLASYSQDQLAGLYSLCRSAGIELPTYEKEQVKAERAESKVEPQWAHLDSDAVSEVILSAAVSPDEIIHAPEGNQGVPEEANYPKLKHVEPGTVCLAKDLEGEYSRVIVRNRTETDALCFFVDFGDEQVVKRSEAANILVAKLPFQTIQCRLRGLKPTLSEWQSDVVDVLYEYSMEPNTDIFRSLYVKPCGREQNVLLPGQKRYAVLLKDGFGEKRALVNSLLIDCGLASPIPDEELVDPRYPRSCNEAGETDEEVEKVIGICRTEEAEQSFCPNKFDPDKQETEAQDDDMELVLINPEEPQTAENRELPTMRVASPVDYCTPEVLWWQTENCVKMDIKLPDVEKYNLNLLKRRILHFTTMKSERTYMLKLMLYEPVDTIQHALMGPQIRGNIRYDVSKIEVQEDKKKRVLDLGISDDEDSVSEENDIMYHVVSDLDSDLDFEIQHDSDS</sequence>
<keyword evidence="3" id="KW-0547">Nucleotide-binding</keyword>
<dbReference type="GO" id="GO:0005737">
    <property type="term" value="C:cytoplasm"/>
    <property type="evidence" value="ECO:0007669"/>
    <property type="project" value="UniProtKB-ARBA"/>
</dbReference>
<dbReference type="InterPro" id="IPR035437">
    <property type="entry name" value="SNase_OB-fold_sf"/>
</dbReference>
<dbReference type="GO" id="GO:0005524">
    <property type="term" value="F:ATP binding"/>
    <property type="evidence" value="ECO:0007669"/>
    <property type="project" value="UniProtKB-KW"/>
</dbReference>
<comment type="caution">
    <text evidence="9">The sequence shown here is derived from an EMBL/GenBank/DDBJ whole genome shotgun (WGS) entry which is preliminary data.</text>
</comment>
<reference evidence="9" key="1">
    <citation type="journal article" date="2023" name="Insect Mol. Biol.">
        <title>Genome sequencing provides insights into the evolution of gene families encoding plant cell wall-degrading enzymes in longhorned beetles.</title>
        <authorList>
            <person name="Shin N.R."/>
            <person name="Okamura Y."/>
            <person name="Kirsch R."/>
            <person name="Pauchet Y."/>
        </authorList>
    </citation>
    <scope>NUCLEOTIDE SEQUENCE</scope>
    <source>
        <strain evidence="9">AMC_N1</strain>
    </source>
</reference>
<dbReference type="GO" id="GO:0042078">
    <property type="term" value="P:germ-line stem cell division"/>
    <property type="evidence" value="ECO:0007669"/>
    <property type="project" value="TreeGrafter"/>
</dbReference>
<dbReference type="Gene3D" id="3.40.50.300">
    <property type="entry name" value="P-loop containing nucleotide triphosphate hydrolases"/>
    <property type="match status" value="2"/>
</dbReference>
<keyword evidence="4" id="KW-0378">Hydrolase</keyword>
<dbReference type="GO" id="GO:0003724">
    <property type="term" value="F:RNA helicase activity"/>
    <property type="evidence" value="ECO:0007669"/>
    <property type="project" value="UniProtKB-EC"/>
</dbReference>
<comment type="catalytic activity">
    <reaction evidence="7">
        <text>ATP + H2O = ADP + phosphate + H(+)</text>
        <dbReference type="Rhea" id="RHEA:13065"/>
        <dbReference type="ChEBI" id="CHEBI:15377"/>
        <dbReference type="ChEBI" id="CHEBI:15378"/>
        <dbReference type="ChEBI" id="CHEBI:30616"/>
        <dbReference type="ChEBI" id="CHEBI:43474"/>
        <dbReference type="ChEBI" id="CHEBI:456216"/>
        <dbReference type="EC" id="3.6.4.13"/>
    </reaction>
</comment>
<dbReference type="PANTHER" id="PTHR22655">
    <property type="entry name" value="ATP-DEPENDENT RNA HELICASE TDRD12-RELATED"/>
    <property type="match status" value="1"/>
</dbReference>
<protein>
    <recommendedName>
        <fullName evidence="1">RNA helicase</fullName>
        <ecNumber evidence="1">3.6.4.13</ecNumber>
    </recommendedName>
</protein>
<dbReference type="AlphaFoldDB" id="A0AAV8Z7J0"/>
<dbReference type="SUPFAM" id="SSF63748">
    <property type="entry name" value="Tudor/PWWP/MBT"/>
    <property type="match status" value="1"/>
</dbReference>
<keyword evidence="5" id="KW-0347">Helicase</keyword>
<evidence type="ECO:0000313" key="10">
    <source>
        <dbReference type="Proteomes" id="UP001162162"/>
    </source>
</evidence>
<organism evidence="9 10">
    <name type="scientific">Aromia moschata</name>
    <dbReference type="NCBI Taxonomy" id="1265417"/>
    <lineage>
        <taxon>Eukaryota</taxon>
        <taxon>Metazoa</taxon>
        <taxon>Ecdysozoa</taxon>
        <taxon>Arthropoda</taxon>
        <taxon>Hexapoda</taxon>
        <taxon>Insecta</taxon>
        <taxon>Pterygota</taxon>
        <taxon>Neoptera</taxon>
        <taxon>Endopterygota</taxon>
        <taxon>Coleoptera</taxon>
        <taxon>Polyphaga</taxon>
        <taxon>Cucujiformia</taxon>
        <taxon>Chrysomeloidea</taxon>
        <taxon>Cerambycidae</taxon>
        <taxon>Cerambycinae</taxon>
        <taxon>Callichromatini</taxon>
        <taxon>Aromia</taxon>
    </lineage>
</organism>
<evidence type="ECO:0000256" key="3">
    <source>
        <dbReference type="ARBA" id="ARBA00022741"/>
    </source>
</evidence>
<dbReference type="InterPro" id="IPR002999">
    <property type="entry name" value="Tudor"/>
</dbReference>
<keyword evidence="2" id="KW-0677">Repeat</keyword>
<dbReference type="Gene3D" id="2.60.40.790">
    <property type="match status" value="1"/>
</dbReference>
<evidence type="ECO:0000256" key="2">
    <source>
        <dbReference type="ARBA" id="ARBA00022737"/>
    </source>
</evidence>
<evidence type="ECO:0000313" key="9">
    <source>
        <dbReference type="EMBL" id="KAJ8959484.1"/>
    </source>
</evidence>
<keyword evidence="6" id="KW-0067">ATP-binding</keyword>
<name>A0AAV8Z7J0_9CUCU</name>
<dbReference type="GO" id="GO:0016787">
    <property type="term" value="F:hydrolase activity"/>
    <property type="evidence" value="ECO:0007669"/>
    <property type="project" value="UniProtKB-KW"/>
</dbReference>
<evidence type="ECO:0000256" key="4">
    <source>
        <dbReference type="ARBA" id="ARBA00022801"/>
    </source>
</evidence>
<keyword evidence="10" id="KW-1185">Reference proteome</keyword>
<evidence type="ECO:0000256" key="7">
    <source>
        <dbReference type="ARBA" id="ARBA00047984"/>
    </source>
</evidence>
<dbReference type="Proteomes" id="UP001162162">
    <property type="component" value="Unassembled WGS sequence"/>
</dbReference>
<dbReference type="PANTHER" id="PTHR22655:SF2">
    <property type="entry name" value="ATP-DEPENDENT RNA HELICASE TDRD12-RELATED"/>
    <property type="match status" value="1"/>
</dbReference>
<gene>
    <name evidence="9" type="ORF">NQ318_022181</name>
</gene>
<dbReference type="SUPFAM" id="SSF52540">
    <property type="entry name" value="P-loop containing nucleoside triphosphate hydrolases"/>
    <property type="match status" value="2"/>
</dbReference>
<dbReference type="InterPro" id="IPR027417">
    <property type="entry name" value="P-loop_NTPase"/>
</dbReference>
<dbReference type="EC" id="3.6.4.13" evidence="1"/>
<dbReference type="SUPFAM" id="SSF49764">
    <property type="entry name" value="HSP20-like chaperones"/>
    <property type="match status" value="1"/>
</dbReference>
<evidence type="ECO:0000256" key="6">
    <source>
        <dbReference type="ARBA" id="ARBA00022840"/>
    </source>
</evidence>
<dbReference type="EMBL" id="JAPWTK010000013">
    <property type="protein sequence ID" value="KAJ8959484.1"/>
    <property type="molecule type" value="Genomic_DNA"/>
</dbReference>
<dbReference type="Pfam" id="PF00567">
    <property type="entry name" value="TUDOR"/>
    <property type="match status" value="1"/>
</dbReference>
<evidence type="ECO:0000256" key="5">
    <source>
        <dbReference type="ARBA" id="ARBA00022806"/>
    </source>
</evidence>
<evidence type="ECO:0000256" key="1">
    <source>
        <dbReference type="ARBA" id="ARBA00012552"/>
    </source>
</evidence>
<dbReference type="Gene3D" id="2.40.50.90">
    <property type="match status" value="1"/>
</dbReference>
<evidence type="ECO:0000259" key="8">
    <source>
        <dbReference type="Pfam" id="PF00567"/>
    </source>
</evidence>
<proteinExistence type="predicted"/>
<accession>A0AAV8Z7J0</accession>
<feature type="domain" description="Tudor" evidence="8">
    <location>
        <begin position="706"/>
        <end position="775"/>
    </location>
</feature>